<dbReference type="EMBL" id="JACHEB010000003">
    <property type="protein sequence ID" value="MBB5328193.1"/>
    <property type="molecule type" value="Genomic_DNA"/>
</dbReference>
<dbReference type="RefSeq" id="WP_313899521.1">
    <property type="nucleotide sequence ID" value="NZ_JACHEB010000003.1"/>
</dbReference>
<dbReference type="InterPro" id="IPR016181">
    <property type="entry name" value="Acyl_CoA_acyltransferase"/>
</dbReference>
<dbReference type="PANTHER" id="PTHR41700:SF1">
    <property type="entry name" value="N-ACETYLTRANSFERASE DOMAIN-CONTAINING PROTEIN"/>
    <property type="match status" value="1"/>
</dbReference>
<name>A0A9X0U3C7_9BACT</name>
<proteinExistence type="predicted"/>
<keyword evidence="3" id="KW-1185">Reference proteome</keyword>
<sequence>MESGEERRHRTDKVMNANPQPAIHIQSLSSLEHFERCVVLQLEVWGYSDGDVIPRRVFVVAERIGGQVLGAFDGDTLVGFAMSLPGYRDGKPYLHSHMLAVLPQYRNSGIGRRLKLAQRDDAIARGFDLMEWTFDPLEIRNSHLNISRLGVIVRRYQADFYGPSSSPLQGGLPTDRLYAEWWLRSSRVTDLLSGEPQPQQVFERITVPHTIYQWKQDPQQRSLARSLQSNNRAALESAFQRGLAVVGYERDAQGNGNFLLGLWK</sequence>
<dbReference type="AlphaFoldDB" id="A0A9X0U3C7"/>
<dbReference type="CDD" id="cd04301">
    <property type="entry name" value="NAT_SF"/>
    <property type="match status" value="1"/>
</dbReference>
<dbReference type="Proteomes" id="UP000535182">
    <property type="component" value="Unassembled WGS sequence"/>
</dbReference>
<dbReference type="PANTHER" id="PTHR41700">
    <property type="entry name" value="GCN5-RELATED N-ACETYLTRANSFERASE"/>
    <property type="match status" value="1"/>
</dbReference>
<dbReference type="InterPro" id="IPR038764">
    <property type="entry name" value="GNAT_N_AcTrfase_prd"/>
</dbReference>
<dbReference type="PROSITE" id="PS51186">
    <property type="entry name" value="GNAT"/>
    <property type="match status" value="1"/>
</dbReference>
<accession>A0A9X0U3C7</accession>
<reference evidence="2 3" key="1">
    <citation type="submission" date="2020-08" db="EMBL/GenBank/DDBJ databases">
        <title>Genomic Encyclopedia of Type Strains, Phase IV (KMG-V): Genome sequencing to study the core and pangenomes of soil and plant-associated prokaryotes.</title>
        <authorList>
            <person name="Whitman W."/>
        </authorList>
    </citation>
    <scope>NUCLEOTIDE SEQUENCE [LARGE SCALE GENOMIC DNA]</scope>
    <source>
        <strain evidence="2 3">X5P2</strain>
    </source>
</reference>
<dbReference type="SUPFAM" id="SSF55729">
    <property type="entry name" value="Acyl-CoA N-acyltransferases (Nat)"/>
    <property type="match status" value="1"/>
</dbReference>
<protein>
    <submittedName>
        <fullName evidence="2">GNAT superfamily acetyltransferase</fullName>
    </submittedName>
</protein>
<organism evidence="2 3">
    <name type="scientific">Tunturiibacter gelidiferens</name>
    <dbReference type="NCBI Taxonomy" id="3069689"/>
    <lineage>
        <taxon>Bacteria</taxon>
        <taxon>Pseudomonadati</taxon>
        <taxon>Acidobacteriota</taxon>
        <taxon>Terriglobia</taxon>
        <taxon>Terriglobales</taxon>
        <taxon>Acidobacteriaceae</taxon>
        <taxon>Tunturiibacter</taxon>
    </lineage>
</organism>
<gene>
    <name evidence="2" type="ORF">HDF14_001799</name>
</gene>
<dbReference type="Gene3D" id="3.40.630.30">
    <property type="match status" value="1"/>
</dbReference>
<evidence type="ECO:0000259" key="1">
    <source>
        <dbReference type="PROSITE" id="PS51186"/>
    </source>
</evidence>
<evidence type="ECO:0000313" key="2">
    <source>
        <dbReference type="EMBL" id="MBB5328193.1"/>
    </source>
</evidence>
<comment type="caution">
    <text evidence="2">The sequence shown here is derived from an EMBL/GenBank/DDBJ whole genome shotgun (WGS) entry which is preliminary data.</text>
</comment>
<dbReference type="GO" id="GO:0016747">
    <property type="term" value="F:acyltransferase activity, transferring groups other than amino-acyl groups"/>
    <property type="evidence" value="ECO:0007669"/>
    <property type="project" value="InterPro"/>
</dbReference>
<evidence type="ECO:0000313" key="3">
    <source>
        <dbReference type="Proteomes" id="UP000535182"/>
    </source>
</evidence>
<dbReference type="Pfam" id="PF00583">
    <property type="entry name" value="Acetyltransf_1"/>
    <property type="match status" value="1"/>
</dbReference>
<feature type="domain" description="N-acetyltransferase" evidence="1">
    <location>
        <begin position="23"/>
        <end position="184"/>
    </location>
</feature>
<dbReference type="InterPro" id="IPR000182">
    <property type="entry name" value="GNAT_dom"/>
</dbReference>